<dbReference type="PATRIC" id="fig|89059.3.peg.150"/>
<comment type="similarity">
    <text evidence="2">Belongs to the HAD-like hydrolase superfamily. CbbY/CbbZ/Gph/YieH family.</text>
</comment>
<dbReference type="CDD" id="cd07505">
    <property type="entry name" value="HAD_BPGM-like"/>
    <property type="match status" value="1"/>
</dbReference>
<evidence type="ECO:0000256" key="1">
    <source>
        <dbReference type="ARBA" id="ARBA00001946"/>
    </source>
</evidence>
<dbReference type="EMBL" id="JQBK01000102">
    <property type="protein sequence ID" value="KRN80921.1"/>
    <property type="molecule type" value="Genomic_DNA"/>
</dbReference>
<dbReference type="EMBL" id="LT630287">
    <property type="protein sequence ID" value="SFV40074.1"/>
    <property type="molecule type" value="Genomic_DNA"/>
</dbReference>
<evidence type="ECO:0000256" key="5">
    <source>
        <dbReference type="ARBA" id="ARBA00023277"/>
    </source>
</evidence>
<dbReference type="NCBIfam" id="TIGR01509">
    <property type="entry name" value="HAD-SF-IA-v3"/>
    <property type="match status" value="1"/>
</dbReference>
<dbReference type="InterPro" id="IPR051600">
    <property type="entry name" value="Beta-PGM-like"/>
</dbReference>
<name>A0A0R2JV59_9LACO</name>
<reference evidence="7" key="3">
    <citation type="submission" date="2016-11" db="EMBL/GenBank/DDBJ databases">
        <authorList>
            <person name="Jaros S."/>
            <person name="Januszkiewicz K."/>
            <person name="Wedrychowicz H."/>
        </authorList>
    </citation>
    <scope>NUCLEOTIDE SEQUENCE [LARGE SCALE GENOMIC DNA]</scope>
    <source>
        <strain evidence="7">ACA-DC 1533</strain>
    </source>
</reference>
<dbReference type="GeneID" id="95348723"/>
<dbReference type="Gene3D" id="1.10.150.240">
    <property type="entry name" value="Putative phosphatase, domain 2"/>
    <property type="match status" value="1"/>
</dbReference>
<evidence type="ECO:0000313" key="9">
    <source>
        <dbReference type="Proteomes" id="UP000190935"/>
    </source>
</evidence>
<dbReference type="SFLD" id="SFLDG01129">
    <property type="entry name" value="C1.5:_HAD__Beta-PGM__Phosphata"/>
    <property type="match status" value="1"/>
</dbReference>
<dbReference type="InterPro" id="IPR023198">
    <property type="entry name" value="PGP-like_dom2"/>
</dbReference>
<keyword evidence="5" id="KW-0119">Carbohydrate metabolism</keyword>
<reference evidence="6 8" key="1">
    <citation type="journal article" date="2015" name="Genome Announc.">
        <title>Expanding the biotechnology potential of lactobacilli through comparative genomics of 213 strains and associated genera.</title>
        <authorList>
            <person name="Sun Z."/>
            <person name="Harris H.M."/>
            <person name="McCann A."/>
            <person name="Guo C."/>
            <person name="Argimon S."/>
            <person name="Zhang W."/>
            <person name="Yang X."/>
            <person name="Jeffery I.B."/>
            <person name="Cooney J.C."/>
            <person name="Kagawa T.F."/>
            <person name="Liu W."/>
            <person name="Song Y."/>
            <person name="Salvetti E."/>
            <person name="Wrobel A."/>
            <person name="Rasinkangas P."/>
            <person name="Parkhill J."/>
            <person name="Rea M.C."/>
            <person name="O'Sullivan O."/>
            <person name="Ritari J."/>
            <person name="Douillard F.P."/>
            <person name="Paul Ross R."/>
            <person name="Yang R."/>
            <person name="Briner A.E."/>
            <person name="Felis G.E."/>
            <person name="de Vos W.M."/>
            <person name="Barrangou R."/>
            <person name="Klaenhammer T.R."/>
            <person name="Caufield P.W."/>
            <person name="Cui Y."/>
            <person name="Zhang H."/>
            <person name="O'Toole P.W."/>
        </authorList>
    </citation>
    <scope>NUCLEOTIDE SEQUENCE [LARGE SCALE GENOMIC DNA]</scope>
    <source>
        <strain evidence="6 8">DSM 15353</strain>
    </source>
</reference>
<evidence type="ECO:0000313" key="6">
    <source>
        <dbReference type="EMBL" id="KRN80921.1"/>
    </source>
</evidence>
<dbReference type="InterPro" id="IPR006439">
    <property type="entry name" value="HAD-SF_hydro_IA"/>
</dbReference>
<reference evidence="9" key="2">
    <citation type="submission" date="2016-11" db="EMBL/GenBank/DDBJ databases">
        <authorList>
            <person name="Papadimitriou K."/>
        </authorList>
    </citation>
    <scope>NUCLEOTIDE SEQUENCE [LARGE SCALE GENOMIC DNA]</scope>
    <source>
        <strain evidence="9">ACA-DC 1533</strain>
    </source>
</reference>
<dbReference type="OrthoDB" id="9797743at2"/>
<dbReference type="InterPro" id="IPR023214">
    <property type="entry name" value="HAD_sf"/>
</dbReference>
<gene>
    <name evidence="6" type="ORF">IV43_GL000143</name>
    <name evidence="7" type="ORF">LAC1533_0654</name>
</gene>
<comment type="cofactor">
    <cofactor evidence="1">
        <name>Mg(2+)</name>
        <dbReference type="ChEBI" id="CHEBI:18420"/>
    </cofactor>
</comment>
<evidence type="ECO:0000256" key="3">
    <source>
        <dbReference type="ARBA" id="ARBA00022723"/>
    </source>
</evidence>
<dbReference type="PANTHER" id="PTHR46193:SF18">
    <property type="entry name" value="HEXITOL PHOSPHATASE B"/>
    <property type="match status" value="1"/>
</dbReference>
<dbReference type="SFLD" id="SFLDS00003">
    <property type="entry name" value="Haloacid_Dehalogenase"/>
    <property type="match status" value="1"/>
</dbReference>
<accession>A0A0R2JV59</accession>
<dbReference type="RefSeq" id="WP_010499160.1">
    <property type="nucleotide sequence ID" value="NZ_CP173417.1"/>
</dbReference>
<dbReference type="AlphaFoldDB" id="A0A0R2JV59"/>
<dbReference type="PRINTS" id="PR00413">
    <property type="entry name" value="HADHALOGNASE"/>
</dbReference>
<evidence type="ECO:0000313" key="8">
    <source>
        <dbReference type="Proteomes" id="UP000051491"/>
    </source>
</evidence>
<dbReference type="STRING" id="89059.LAC1533_0654"/>
<dbReference type="Gene3D" id="3.40.50.1000">
    <property type="entry name" value="HAD superfamily/HAD-like"/>
    <property type="match status" value="1"/>
</dbReference>
<dbReference type="KEGG" id="laca:LAC1533_0654"/>
<proteinExistence type="inferred from homology"/>
<sequence>MKAFIFDMDGVLVDSERYFYRLKLEFLKKMGEKPAVSSITDIVGLSADNGWKKLVPVDSKRAQLRPLFEKYRDQHMIDYPKYLNAEVPEFLSDIKNDGQTIALASAGYISGIERMIRECNFGQYFSSVLSGEHVTNNKPAPDIYLSSVQKLGLKPTECVAVEDSPVGIQAAKGAGLETWAIKYPYYQLDQHQADHVFAGFGQMRKYYQEQYAKSKI</sequence>
<evidence type="ECO:0000313" key="7">
    <source>
        <dbReference type="EMBL" id="SFV40074.1"/>
    </source>
</evidence>
<keyword evidence="6" id="KW-0378">Hydrolase</keyword>
<dbReference type="SUPFAM" id="SSF56784">
    <property type="entry name" value="HAD-like"/>
    <property type="match status" value="1"/>
</dbReference>
<dbReference type="GO" id="GO:0046872">
    <property type="term" value="F:metal ion binding"/>
    <property type="evidence" value="ECO:0007669"/>
    <property type="project" value="UniProtKB-KW"/>
</dbReference>
<dbReference type="InterPro" id="IPR036412">
    <property type="entry name" value="HAD-like_sf"/>
</dbReference>
<evidence type="ECO:0000256" key="4">
    <source>
        <dbReference type="ARBA" id="ARBA00022842"/>
    </source>
</evidence>
<evidence type="ECO:0000256" key="2">
    <source>
        <dbReference type="ARBA" id="ARBA00006171"/>
    </source>
</evidence>
<dbReference type="InterPro" id="IPR041492">
    <property type="entry name" value="HAD_2"/>
</dbReference>
<dbReference type="Proteomes" id="UP000051491">
    <property type="component" value="Unassembled WGS sequence"/>
</dbReference>
<protein>
    <submittedName>
        <fullName evidence="6">HAD superfamily hydrolase</fullName>
    </submittedName>
    <submittedName>
        <fullName evidence="7">Hydrolase, haloacid dehalogenase-like family</fullName>
    </submittedName>
</protein>
<dbReference type="PANTHER" id="PTHR46193">
    <property type="entry name" value="6-PHOSPHOGLUCONATE PHOSPHATASE"/>
    <property type="match status" value="1"/>
</dbReference>
<organism evidence="6 8">
    <name type="scientific">Ligilactobacillus acidipiscis</name>
    <dbReference type="NCBI Taxonomy" id="89059"/>
    <lineage>
        <taxon>Bacteria</taxon>
        <taxon>Bacillati</taxon>
        <taxon>Bacillota</taxon>
        <taxon>Bacilli</taxon>
        <taxon>Lactobacillales</taxon>
        <taxon>Lactobacillaceae</taxon>
        <taxon>Ligilactobacillus</taxon>
    </lineage>
</organism>
<dbReference type="Pfam" id="PF13419">
    <property type="entry name" value="HAD_2"/>
    <property type="match status" value="1"/>
</dbReference>
<keyword evidence="3" id="KW-0479">Metal-binding</keyword>
<dbReference type="GO" id="GO:0016787">
    <property type="term" value="F:hydrolase activity"/>
    <property type="evidence" value="ECO:0007669"/>
    <property type="project" value="UniProtKB-KW"/>
</dbReference>
<dbReference type="Proteomes" id="UP000190935">
    <property type="component" value="Chromosome I"/>
</dbReference>
<keyword evidence="4" id="KW-0460">Magnesium</keyword>